<dbReference type="Ensembl" id="ENSNMLT00000013154.1">
    <property type="protein sequence ID" value="ENSNMLP00000011636.1"/>
    <property type="gene ID" value="ENSNMLG00000007963.1"/>
</dbReference>
<evidence type="ECO:0000256" key="1">
    <source>
        <dbReference type="ARBA" id="ARBA00022690"/>
    </source>
</evidence>
<reference evidence="4" key="1">
    <citation type="submission" date="2025-08" db="UniProtKB">
        <authorList>
            <consortium name="Ensembl"/>
        </authorList>
    </citation>
    <scope>IDENTIFICATION</scope>
</reference>
<name>A0A8C6T1U3_9GOBI</name>
<accession>A0A8C6T1U3</accession>
<dbReference type="Pfam" id="PF00079">
    <property type="entry name" value="Serpin"/>
    <property type="match status" value="1"/>
</dbReference>
<dbReference type="Gene3D" id="3.30.497.10">
    <property type="entry name" value="Antithrombin, subunit I, domain 2"/>
    <property type="match status" value="1"/>
</dbReference>
<protein>
    <recommendedName>
        <fullName evidence="3">Serpin domain-containing protein</fullName>
    </recommendedName>
</protein>
<keyword evidence="1" id="KW-0646">Protease inhibitor</keyword>
<evidence type="ECO:0000256" key="2">
    <source>
        <dbReference type="ARBA" id="ARBA00022900"/>
    </source>
</evidence>
<dbReference type="InterPro" id="IPR000215">
    <property type="entry name" value="Serpin_fam"/>
</dbReference>
<reference evidence="4" key="2">
    <citation type="submission" date="2025-09" db="UniProtKB">
        <authorList>
            <consortium name="Ensembl"/>
        </authorList>
    </citation>
    <scope>IDENTIFICATION</scope>
</reference>
<dbReference type="InterPro" id="IPR042178">
    <property type="entry name" value="Serpin_sf_1"/>
</dbReference>
<sequence length="136" mass="14768">MGTNTCFALDLFKKFGDNDRTANVFYSPFSISSALAMVLLGAGGNTATQMSEVTRQAHSLTYTCPFSPQCLKTSALSDDVHSQFGSLLPQLDRSDAPYALNVANRLYGEQTYQFVENKISLVIRNTLPQVSMGSPG</sequence>
<dbReference type="AlphaFoldDB" id="A0A8C6T1U3"/>
<dbReference type="PANTHER" id="PTHR11461">
    <property type="entry name" value="SERINE PROTEASE INHIBITOR, SERPIN"/>
    <property type="match status" value="1"/>
</dbReference>
<dbReference type="InterPro" id="IPR023796">
    <property type="entry name" value="Serpin_dom"/>
</dbReference>
<dbReference type="Proteomes" id="UP000694523">
    <property type="component" value="Unplaced"/>
</dbReference>
<keyword evidence="5" id="KW-1185">Reference proteome</keyword>
<dbReference type="SUPFAM" id="SSF56574">
    <property type="entry name" value="Serpins"/>
    <property type="match status" value="1"/>
</dbReference>
<dbReference type="InterPro" id="IPR036186">
    <property type="entry name" value="Serpin_sf"/>
</dbReference>
<evidence type="ECO:0000313" key="5">
    <source>
        <dbReference type="Proteomes" id="UP000694523"/>
    </source>
</evidence>
<evidence type="ECO:0000259" key="3">
    <source>
        <dbReference type="Pfam" id="PF00079"/>
    </source>
</evidence>
<dbReference type="PANTHER" id="PTHR11461:SF204">
    <property type="entry name" value="SERPIN B6"/>
    <property type="match status" value="1"/>
</dbReference>
<organism evidence="4 5">
    <name type="scientific">Neogobius melanostomus</name>
    <name type="common">round goby</name>
    <dbReference type="NCBI Taxonomy" id="47308"/>
    <lineage>
        <taxon>Eukaryota</taxon>
        <taxon>Metazoa</taxon>
        <taxon>Chordata</taxon>
        <taxon>Craniata</taxon>
        <taxon>Vertebrata</taxon>
        <taxon>Euteleostomi</taxon>
        <taxon>Actinopterygii</taxon>
        <taxon>Neopterygii</taxon>
        <taxon>Teleostei</taxon>
        <taxon>Neoteleostei</taxon>
        <taxon>Acanthomorphata</taxon>
        <taxon>Gobiaria</taxon>
        <taxon>Gobiiformes</taxon>
        <taxon>Gobioidei</taxon>
        <taxon>Gobiidae</taxon>
        <taxon>Benthophilinae</taxon>
        <taxon>Neogobiini</taxon>
        <taxon>Neogobius</taxon>
    </lineage>
</organism>
<proteinExistence type="predicted"/>
<dbReference type="GO" id="GO:0004867">
    <property type="term" value="F:serine-type endopeptidase inhibitor activity"/>
    <property type="evidence" value="ECO:0007669"/>
    <property type="project" value="UniProtKB-KW"/>
</dbReference>
<feature type="domain" description="Serpin" evidence="3">
    <location>
        <begin position="4"/>
        <end position="116"/>
    </location>
</feature>
<evidence type="ECO:0000313" key="4">
    <source>
        <dbReference type="Ensembl" id="ENSNMLP00000011636.1"/>
    </source>
</evidence>
<keyword evidence="2" id="KW-0722">Serine protease inhibitor</keyword>
<dbReference type="GO" id="GO:0005615">
    <property type="term" value="C:extracellular space"/>
    <property type="evidence" value="ECO:0007669"/>
    <property type="project" value="InterPro"/>
</dbReference>